<evidence type="ECO:0000313" key="4">
    <source>
        <dbReference type="EMBL" id="CAJ1398599.1"/>
    </source>
</evidence>
<dbReference type="Pfam" id="PF02037">
    <property type="entry name" value="SAP"/>
    <property type="match status" value="2"/>
</dbReference>
<dbReference type="InterPro" id="IPR003034">
    <property type="entry name" value="SAP_dom"/>
</dbReference>
<evidence type="ECO:0000313" key="5">
    <source>
        <dbReference type="Proteomes" id="UP001178507"/>
    </source>
</evidence>
<evidence type="ECO:0000259" key="3">
    <source>
        <dbReference type="PROSITE" id="PS50800"/>
    </source>
</evidence>
<dbReference type="PROSITE" id="PS50126">
    <property type="entry name" value="S1"/>
    <property type="match status" value="1"/>
</dbReference>
<sequence length="449" mass="49622">MLSSGLLATHAPVNARRLADGPSTRKVSWWSRARRPFTSGRSWLTTGAATLGAVCAQSLVLLPARLARANEAPDVYSKAELALLNVKELKKLCRQRKLKVTGNKADLVKRLDQFMAGLKQAAMPESETPESDEMPEPDEPEPEVGYTKAQREMLRFSLKELQELCKERGLASEGAKVDLVKRLALRQAEEAEAEAEAEQSQLPDGRSHLTKEDRFIQAIKGDDVDVKALEEIFNMPMPQPGEVVTGTVTSLVEWGAFVELHSSGWLGLIHISEISDVFVENIEDYICPGQKVEALVIQSQMDRVDRISLSIRRLKDMAKYDPQALASMQAMPTQARPNYVREEDLVALQERVTALEAIIIEMGHGQALRDARWDASSSARRSRVSELNDVLAEPEPVEPEETSPSTAELREKSAIDNILKSLFEGSEDAADGDDSDLENMEPGATRLPA</sequence>
<reference evidence="4" key="1">
    <citation type="submission" date="2023-08" db="EMBL/GenBank/DDBJ databases">
        <authorList>
            <person name="Chen Y."/>
            <person name="Shah S."/>
            <person name="Dougan E. K."/>
            <person name="Thang M."/>
            <person name="Chan C."/>
        </authorList>
    </citation>
    <scope>NUCLEOTIDE SEQUENCE</scope>
</reference>
<dbReference type="GO" id="GO:0003735">
    <property type="term" value="F:structural constituent of ribosome"/>
    <property type="evidence" value="ECO:0007669"/>
    <property type="project" value="TreeGrafter"/>
</dbReference>
<feature type="domain" description="SAP" evidence="3">
    <location>
        <begin position="81"/>
        <end position="115"/>
    </location>
</feature>
<dbReference type="SUPFAM" id="SSF68906">
    <property type="entry name" value="SAP domain"/>
    <property type="match status" value="1"/>
</dbReference>
<dbReference type="Proteomes" id="UP001178507">
    <property type="component" value="Unassembled WGS sequence"/>
</dbReference>
<dbReference type="PANTHER" id="PTHR10724">
    <property type="entry name" value="30S RIBOSOMAL PROTEIN S1"/>
    <property type="match status" value="1"/>
</dbReference>
<name>A0AA36NAB7_9DINO</name>
<keyword evidence="5" id="KW-1185">Reference proteome</keyword>
<evidence type="ECO:0000256" key="1">
    <source>
        <dbReference type="SAM" id="MobiDB-lite"/>
    </source>
</evidence>
<dbReference type="SMART" id="SM00513">
    <property type="entry name" value="SAP"/>
    <property type="match status" value="2"/>
</dbReference>
<dbReference type="SUPFAM" id="SSF50249">
    <property type="entry name" value="Nucleic acid-binding proteins"/>
    <property type="match status" value="1"/>
</dbReference>
<feature type="region of interest" description="Disordered" evidence="1">
    <location>
        <begin position="423"/>
        <end position="449"/>
    </location>
</feature>
<dbReference type="Gene3D" id="2.40.50.140">
    <property type="entry name" value="Nucleic acid-binding proteins"/>
    <property type="match status" value="1"/>
</dbReference>
<dbReference type="PROSITE" id="PS50800">
    <property type="entry name" value="SAP"/>
    <property type="match status" value="2"/>
</dbReference>
<feature type="domain" description="SAP" evidence="3">
    <location>
        <begin position="153"/>
        <end position="187"/>
    </location>
</feature>
<dbReference type="InterPro" id="IPR036361">
    <property type="entry name" value="SAP_dom_sf"/>
</dbReference>
<dbReference type="SMART" id="SM00316">
    <property type="entry name" value="S1"/>
    <property type="match status" value="1"/>
</dbReference>
<accession>A0AA36NAB7</accession>
<feature type="compositionally biased region" description="Acidic residues" evidence="1">
    <location>
        <begin position="425"/>
        <end position="439"/>
    </location>
</feature>
<dbReference type="Pfam" id="PF00575">
    <property type="entry name" value="S1"/>
    <property type="match status" value="1"/>
</dbReference>
<proteinExistence type="predicted"/>
<dbReference type="InterPro" id="IPR003029">
    <property type="entry name" value="S1_domain"/>
</dbReference>
<gene>
    <name evidence="4" type="ORF">EVOR1521_LOCUS22352</name>
</gene>
<organism evidence="4 5">
    <name type="scientific">Effrenium voratum</name>
    <dbReference type="NCBI Taxonomy" id="2562239"/>
    <lineage>
        <taxon>Eukaryota</taxon>
        <taxon>Sar</taxon>
        <taxon>Alveolata</taxon>
        <taxon>Dinophyceae</taxon>
        <taxon>Suessiales</taxon>
        <taxon>Symbiodiniaceae</taxon>
        <taxon>Effrenium</taxon>
    </lineage>
</organism>
<evidence type="ECO:0000259" key="2">
    <source>
        <dbReference type="PROSITE" id="PS50126"/>
    </source>
</evidence>
<dbReference type="AlphaFoldDB" id="A0AA36NAB7"/>
<dbReference type="EMBL" id="CAUJNA010003305">
    <property type="protein sequence ID" value="CAJ1398599.1"/>
    <property type="molecule type" value="Genomic_DNA"/>
</dbReference>
<feature type="domain" description="S1 motif" evidence="2">
    <location>
        <begin position="241"/>
        <end position="312"/>
    </location>
</feature>
<comment type="caution">
    <text evidence="4">The sequence shown here is derived from an EMBL/GenBank/DDBJ whole genome shotgun (WGS) entry which is preliminary data.</text>
</comment>
<dbReference type="GO" id="GO:0003729">
    <property type="term" value="F:mRNA binding"/>
    <property type="evidence" value="ECO:0007669"/>
    <property type="project" value="TreeGrafter"/>
</dbReference>
<dbReference type="InterPro" id="IPR012340">
    <property type="entry name" value="NA-bd_OB-fold"/>
</dbReference>
<feature type="region of interest" description="Disordered" evidence="1">
    <location>
        <begin position="384"/>
        <end position="411"/>
    </location>
</feature>
<dbReference type="GO" id="GO:0006412">
    <property type="term" value="P:translation"/>
    <property type="evidence" value="ECO:0007669"/>
    <property type="project" value="TreeGrafter"/>
</dbReference>
<feature type="region of interest" description="Disordered" evidence="1">
    <location>
        <begin position="121"/>
        <end position="145"/>
    </location>
</feature>
<protein>
    <submittedName>
        <fullName evidence="4">Uncharacterized protein</fullName>
    </submittedName>
</protein>
<dbReference type="InterPro" id="IPR050437">
    <property type="entry name" value="Ribos_protein_bS1-like"/>
</dbReference>
<dbReference type="Gene3D" id="1.10.720.30">
    <property type="entry name" value="SAP domain"/>
    <property type="match status" value="2"/>
</dbReference>
<feature type="compositionally biased region" description="Acidic residues" evidence="1">
    <location>
        <begin position="127"/>
        <end position="142"/>
    </location>
</feature>